<dbReference type="EMBL" id="JBEHCU010009007">
    <property type="protein sequence ID" value="KAL1380682.1"/>
    <property type="molecule type" value="Genomic_DNA"/>
</dbReference>
<accession>A0ABD1CW97</accession>
<feature type="compositionally biased region" description="Gly residues" evidence="10">
    <location>
        <begin position="301"/>
        <end position="312"/>
    </location>
</feature>
<dbReference type="GO" id="GO:0005783">
    <property type="term" value="C:endoplasmic reticulum"/>
    <property type="evidence" value="ECO:0007669"/>
    <property type="project" value="UniProtKB-SubCell"/>
</dbReference>
<dbReference type="Proteomes" id="UP001562425">
    <property type="component" value="Unassembled WGS sequence"/>
</dbReference>
<keyword evidence="5" id="KW-0677">Repeat</keyword>
<feature type="compositionally biased region" description="Low complexity" evidence="10">
    <location>
        <begin position="641"/>
        <end position="653"/>
    </location>
</feature>
<name>A0ABD1CW97_CULPP</name>
<evidence type="ECO:0000256" key="3">
    <source>
        <dbReference type="ARBA" id="ARBA00022448"/>
    </source>
</evidence>
<keyword evidence="13" id="KW-1185">Reference proteome</keyword>
<feature type="compositionally biased region" description="Pro residues" evidence="10">
    <location>
        <begin position="226"/>
        <end position="236"/>
    </location>
</feature>
<dbReference type="Gene3D" id="2.130.10.10">
    <property type="entry name" value="YVTN repeat-like/Quinoprotein amine dehydrogenase"/>
    <property type="match status" value="1"/>
</dbReference>
<feature type="signal peptide" evidence="11">
    <location>
        <begin position="1"/>
        <end position="23"/>
    </location>
</feature>
<keyword evidence="11" id="KW-0732">Signal</keyword>
<evidence type="ECO:0000313" key="12">
    <source>
        <dbReference type="EMBL" id="KAL1380682.1"/>
    </source>
</evidence>
<evidence type="ECO:0000256" key="8">
    <source>
        <dbReference type="ARBA" id="ARBA00022927"/>
    </source>
</evidence>
<evidence type="ECO:0000256" key="1">
    <source>
        <dbReference type="ARBA" id="ARBA00004240"/>
    </source>
</evidence>
<feature type="region of interest" description="Disordered" evidence="10">
    <location>
        <begin position="362"/>
        <end position="391"/>
    </location>
</feature>
<comment type="similarity">
    <text evidence="2">Belongs to the WD repeat SEC31 family.</text>
</comment>
<dbReference type="PANTHER" id="PTHR13923">
    <property type="entry name" value="SEC31-RELATED PROTEIN"/>
    <property type="match status" value="1"/>
</dbReference>
<dbReference type="SMART" id="SM00320">
    <property type="entry name" value="WD40"/>
    <property type="match status" value="2"/>
</dbReference>
<feature type="chain" id="PRO_5044767788" evidence="11">
    <location>
        <begin position="24"/>
        <end position="807"/>
    </location>
</feature>
<feature type="region of interest" description="Disordered" evidence="10">
    <location>
        <begin position="633"/>
        <end position="656"/>
    </location>
</feature>
<evidence type="ECO:0000256" key="2">
    <source>
        <dbReference type="ARBA" id="ARBA00009358"/>
    </source>
</evidence>
<dbReference type="PROSITE" id="PS50294">
    <property type="entry name" value="WD_REPEATS_REGION"/>
    <property type="match status" value="1"/>
</dbReference>
<protein>
    <submittedName>
        <fullName evidence="12">Uncharacterized protein</fullName>
    </submittedName>
</protein>
<dbReference type="InterPro" id="IPR015943">
    <property type="entry name" value="WD40/YVTN_repeat-like_dom_sf"/>
</dbReference>
<proteinExistence type="inferred from homology"/>
<evidence type="ECO:0000256" key="9">
    <source>
        <dbReference type="PROSITE-ProRule" id="PRU00221"/>
    </source>
</evidence>
<evidence type="ECO:0000256" key="10">
    <source>
        <dbReference type="SAM" id="MobiDB-lite"/>
    </source>
</evidence>
<dbReference type="GO" id="GO:0015031">
    <property type="term" value="P:protein transport"/>
    <property type="evidence" value="ECO:0007669"/>
    <property type="project" value="UniProtKB-KW"/>
</dbReference>
<evidence type="ECO:0000313" key="13">
    <source>
        <dbReference type="Proteomes" id="UP001562425"/>
    </source>
</evidence>
<gene>
    <name evidence="12" type="ORF">pipiens_014013</name>
</gene>
<feature type="region of interest" description="Disordered" evidence="10">
    <location>
        <begin position="217"/>
        <end position="263"/>
    </location>
</feature>
<dbReference type="InterPro" id="IPR036322">
    <property type="entry name" value="WD40_repeat_dom_sf"/>
</dbReference>
<evidence type="ECO:0000256" key="7">
    <source>
        <dbReference type="ARBA" id="ARBA00022892"/>
    </source>
</evidence>
<dbReference type="GO" id="GO:0016192">
    <property type="term" value="P:vesicle-mediated transport"/>
    <property type="evidence" value="ECO:0007669"/>
    <property type="project" value="UniProtKB-KW"/>
</dbReference>
<keyword evidence="7" id="KW-0931">ER-Golgi transport</keyword>
<keyword evidence="3" id="KW-0813">Transport</keyword>
<dbReference type="PANTHER" id="PTHR13923:SF11">
    <property type="entry name" value="SECRETORY 31, ISOFORM D"/>
    <property type="match status" value="1"/>
</dbReference>
<reference evidence="12 13" key="1">
    <citation type="submission" date="2024-05" db="EMBL/GenBank/DDBJ databases">
        <title>Culex pipiens pipiens assembly and annotation.</title>
        <authorList>
            <person name="Alout H."/>
            <person name="Durand T."/>
        </authorList>
    </citation>
    <scope>NUCLEOTIDE SEQUENCE [LARGE SCALE GENOMIC DNA]</scope>
    <source>
        <strain evidence="12">HA-2024</strain>
        <tissue evidence="12">Whole body</tissue>
    </source>
</reference>
<feature type="compositionally biased region" description="Basic and acidic residues" evidence="10">
    <location>
        <begin position="364"/>
        <end position="375"/>
    </location>
</feature>
<sequence length="807" mass="88341">MADHRVMFLTVISATMLAGLAQASLVYYPPFGPADVQNVLSPLNLCERLCGQCGCLGLFVADDVCQCSCDVRGCDPGYTNCTVGMLKVCDESQFDCELPEEQQQLSQQEYGLRTRDPRGHKCMECHDGCDHHDHDCDHGGYGEDKGCHDGCGDKKFFCCKKHKKHRKKCGKKKHGRKIHIKIKGKLPDCCYFNQHHDQGHYEDYRAPEQPRIPEEPVPEEIEAPTEAPPIYEPTPEPECDKSAPPKAKSYSEPEAPYVEPEGPRKCCQSSSDIHCDNCHIYHGGDQGHGQASYGEGPSGHSSGGGSSGYSDGGSSGYSGGGGYSGYPGGGAPYAGPPIAYGPPVYIPTYSNNYRMPAEINHPPIQEEPRPAEIKKAQSSKPASFRNADYEQSYSGGDGYGASGGHVLEYSHHKVTIPSDHLKPIIEKFLDHPPPSAHPIDLTIYNQVVNQQLYDDVKASSYGTDSFQPPKQPSRDYYEPPSYENSAQTFPLNAPSYAPKNYLPVSPPSGAYIAPCYPPQPYYYSGPDSGPQVQEASAGYSTNAYEDAVGAKYRSAMVAASSEQPSQMQMNAWKAAAAASATGRINTNRWLTLNNLLHPDHPFPLGATPANQNFRDDHPLATQRVRFSLKTVDRCGQRRTSRATSSTRRSSRVSSDLKLVGSQTSAHRFHKVVWSPLDFGTATNPNGVIVGSCEGDVIQVYSALKLLAGENALMAQQDKHNGAVRSMDYNPYHNKLLASGASESKIFIWDLNITAAPMSSGTKAQPFEDVQSIAWNRQVQHILASVFSLRCVIWDLRKNNTIIKLTDT</sequence>
<keyword evidence="4 9" id="KW-0853">WD repeat</keyword>
<feature type="region of interest" description="Disordered" evidence="10">
    <location>
        <begin position="459"/>
        <end position="484"/>
    </location>
</feature>
<organism evidence="12 13">
    <name type="scientific">Culex pipiens pipiens</name>
    <name type="common">Northern house mosquito</name>
    <dbReference type="NCBI Taxonomy" id="38569"/>
    <lineage>
        <taxon>Eukaryota</taxon>
        <taxon>Metazoa</taxon>
        <taxon>Ecdysozoa</taxon>
        <taxon>Arthropoda</taxon>
        <taxon>Hexapoda</taxon>
        <taxon>Insecta</taxon>
        <taxon>Pterygota</taxon>
        <taxon>Neoptera</taxon>
        <taxon>Endopterygota</taxon>
        <taxon>Diptera</taxon>
        <taxon>Nematocera</taxon>
        <taxon>Culicoidea</taxon>
        <taxon>Culicidae</taxon>
        <taxon>Culicinae</taxon>
        <taxon>Culicini</taxon>
        <taxon>Culex</taxon>
        <taxon>Culex</taxon>
    </lineage>
</organism>
<evidence type="ECO:0000256" key="5">
    <source>
        <dbReference type="ARBA" id="ARBA00022737"/>
    </source>
</evidence>
<dbReference type="InterPro" id="IPR001680">
    <property type="entry name" value="WD40_rpt"/>
</dbReference>
<comment type="caution">
    <text evidence="12">The sequence shown here is derived from an EMBL/GenBank/DDBJ whole genome shotgun (WGS) entry which is preliminary data.</text>
</comment>
<evidence type="ECO:0000256" key="11">
    <source>
        <dbReference type="SAM" id="SignalP"/>
    </source>
</evidence>
<keyword evidence="8" id="KW-0653">Protein transport</keyword>
<comment type="subcellular location">
    <subcellularLocation>
        <location evidence="1">Endoplasmic reticulum</location>
    </subcellularLocation>
</comment>
<dbReference type="InterPro" id="IPR040251">
    <property type="entry name" value="SEC31-like"/>
</dbReference>
<dbReference type="AlphaFoldDB" id="A0ABD1CW97"/>
<evidence type="ECO:0000256" key="4">
    <source>
        <dbReference type="ARBA" id="ARBA00022574"/>
    </source>
</evidence>
<dbReference type="SUPFAM" id="SSF50978">
    <property type="entry name" value="WD40 repeat-like"/>
    <property type="match status" value="1"/>
</dbReference>
<feature type="repeat" description="WD" evidence="9">
    <location>
        <begin position="716"/>
        <end position="751"/>
    </location>
</feature>
<evidence type="ECO:0000256" key="6">
    <source>
        <dbReference type="ARBA" id="ARBA00022824"/>
    </source>
</evidence>
<keyword evidence="6" id="KW-0256">Endoplasmic reticulum</keyword>
<dbReference type="PROSITE" id="PS50082">
    <property type="entry name" value="WD_REPEATS_2"/>
    <property type="match status" value="1"/>
</dbReference>
<feature type="region of interest" description="Disordered" evidence="10">
    <location>
        <begin position="286"/>
        <end position="312"/>
    </location>
</feature>